<gene>
    <name evidence="2" type="ORF">SFSGTM_10930</name>
</gene>
<dbReference type="EMBL" id="AP021881">
    <property type="protein sequence ID" value="BBP00385.1"/>
    <property type="molecule type" value="Genomic_DNA"/>
</dbReference>
<reference evidence="3" key="1">
    <citation type="submission" date="2019-11" db="EMBL/GenBank/DDBJ databases">
        <title>Isolation and characterization of a novel species in the genus Sulfuriferula.</title>
        <authorList>
            <person name="Mochizuki J."/>
            <person name="Kojima H."/>
            <person name="Fukui M."/>
        </authorList>
    </citation>
    <scope>NUCLEOTIDE SEQUENCE [LARGE SCALE GENOMIC DNA]</scope>
    <source>
        <strain evidence="3">SGTM</strain>
    </source>
</reference>
<proteinExistence type="predicted"/>
<name>A0A809RFL7_9PROT</name>
<protein>
    <submittedName>
        <fullName evidence="2">Uncharacterized protein</fullName>
    </submittedName>
</protein>
<dbReference type="AlphaFoldDB" id="A0A809RFL7"/>
<accession>A0A809RFL7</accession>
<organism evidence="2 3">
    <name type="scientific">Sulfuriferula nivalis</name>
    <dbReference type="NCBI Taxonomy" id="2675298"/>
    <lineage>
        <taxon>Bacteria</taxon>
        <taxon>Pseudomonadati</taxon>
        <taxon>Pseudomonadota</taxon>
        <taxon>Betaproteobacteria</taxon>
        <taxon>Nitrosomonadales</taxon>
        <taxon>Sulfuricellaceae</taxon>
        <taxon>Sulfuriferula</taxon>
    </lineage>
</organism>
<evidence type="ECO:0000313" key="3">
    <source>
        <dbReference type="Proteomes" id="UP000463939"/>
    </source>
</evidence>
<keyword evidence="3" id="KW-1185">Reference proteome</keyword>
<dbReference type="KEGG" id="sniv:SFSGTM_10930"/>
<evidence type="ECO:0000256" key="1">
    <source>
        <dbReference type="SAM" id="MobiDB-lite"/>
    </source>
</evidence>
<sequence>MQTTNTTPWGVAPNPNIRHIGKGAGLNNNPTPSPELMPLLSHQWCALRAEMLTRSVLTSLRSACGFCFRH</sequence>
<evidence type="ECO:0000313" key="2">
    <source>
        <dbReference type="EMBL" id="BBP00385.1"/>
    </source>
</evidence>
<dbReference type="Proteomes" id="UP000463939">
    <property type="component" value="Chromosome"/>
</dbReference>
<feature type="region of interest" description="Disordered" evidence="1">
    <location>
        <begin position="1"/>
        <end position="32"/>
    </location>
</feature>